<dbReference type="PANTHER" id="PTHR18964:SF149">
    <property type="entry name" value="BIFUNCTIONAL UDP-N-ACETYLGLUCOSAMINE 2-EPIMERASE_N-ACETYLMANNOSAMINE KINASE"/>
    <property type="match status" value="1"/>
</dbReference>
<proteinExistence type="inferred from homology"/>
<dbReference type="Proteomes" id="UP000289260">
    <property type="component" value="Chromosome"/>
</dbReference>
<dbReference type="InterPro" id="IPR036390">
    <property type="entry name" value="WH_DNA-bd_sf"/>
</dbReference>
<evidence type="ECO:0000256" key="2">
    <source>
        <dbReference type="SAM" id="MobiDB-lite"/>
    </source>
</evidence>
<dbReference type="OrthoDB" id="9810372at2"/>
<dbReference type="Gene3D" id="1.10.10.10">
    <property type="entry name" value="Winged helix-like DNA-binding domain superfamily/Winged helix DNA-binding domain"/>
    <property type="match status" value="1"/>
</dbReference>
<dbReference type="SUPFAM" id="SSF46785">
    <property type="entry name" value="Winged helix' DNA-binding domain"/>
    <property type="match status" value="1"/>
</dbReference>
<dbReference type="InterPro" id="IPR036388">
    <property type="entry name" value="WH-like_DNA-bd_sf"/>
</dbReference>
<comment type="similarity">
    <text evidence="1">Belongs to the ROK (NagC/XylR) family.</text>
</comment>
<gene>
    <name evidence="3" type="ORF">EVS81_07135</name>
</gene>
<dbReference type="Pfam" id="PF00480">
    <property type="entry name" value="ROK"/>
    <property type="match status" value="1"/>
</dbReference>
<protein>
    <submittedName>
        <fullName evidence="3">ROK family protein</fullName>
    </submittedName>
</protein>
<name>A0A4P6KF89_9MICO</name>
<organism evidence="3 4">
    <name type="scientific">Leucobacter triazinivorans</name>
    <dbReference type="NCBI Taxonomy" id="1784719"/>
    <lineage>
        <taxon>Bacteria</taxon>
        <taxon>Bacillati</taxon>
        <taxon>Actinomycetota</taxon>
        <taxon>Actinomycetes</taxon>
        <taxon>Micrococcales</taxon>
        <taxon>Microbacteriaceae</taxon>
        <taxon>Leucobacter</taxon>
    </lineage>
</organism>
<dbReference type="Gene3D" id="3.30.420.40">
    <property type="match status" value="2"/>
</dbReference>
<dbReference type="RefSeq" id="WP_130109766.1">
    <property type="nucleotide sequence ID" value="NZ_CP035806.1"/>
</dbReference>
<evidence type="ECO:0000313" key="4">
    <source>
        <dbReference type="Proteomes" id="UP000289260"/>
    </source>
</evidence>
<accession>A0A4P6KF89</accession>
<dbReference type="AlphaFoldDB" id="A0A4P6KF89"/>
<evidence type="ECO:0000313" key="3">
    <source>
        <dbReference type="EMBL" id="QBE48631.1"/>
    </source>
</evidence>
<evidence type="ECO:0000256" key="1">
    <source>
        <dbReference type="ARBA" id="ARBA00006479"/>
    </source>
</evidence>
<dbReference type="InterPro" id="IPR000600">
    <property type="entry name" value="ROK"/>
</dbReference>
<dbReference type="SUPFAM" id="SSF53067">
    <property type="entry name" value="Actin-like ATPase domain"/>
    <property type="match status" value="1"/>
</dbReference>
<feature type="region of interest" description="Disordered" evidence="2">
    <location>
        <begin position="1"/>
        <end position="39"/>
    </location>
</feature>
<dbReference type="KEGG" id="ltr:EVS81_07135"/>
<keyword evidence="4" id="KW-1185">Reference proteome</keyword>
<sequence length="393" mass="41813">MTVALPRPEELSGPLPPAPTAFASRAPRRGHKATPGDAKLHNRTLVLQTLYVSGPMSRADLARATGLTKVTVSVLVAELLAELLLRELGQQEAQRPGKPAILVDLARDAFAVVALDLSDHLRVRGALLDLDGRILTRADVPRDGATGDAVTELALELTRGLQSRAEVPILGIGIGTPGVVDDSGTVRTAPNLGWTDLPLARMFEERTGIRTVVENDANVAALAEYSFGDSSDNFILIAIGQGVGSGLIISGQPVQGYRFASGEIGQVMVGTDLGLAAPYSREQVLEHWLSVPSLTRELDSRPREREQVLREAGQRLGIALAPVIGVLNLAEVVLAGPVDLVDGTLADAALEILRRRTMPDSHDDLVLRTSRQGEDLILRGATAIVLKDRLGVT</sequence>
<dbReference type="EMBL" id="CP035806">
    <property type="protein sequence ID" value="QBE48631.1"/>
    <property type="molecule type" value="Genomic_DNA"/>
</dbReference>
<reference evidence="3 4" key="1">
    <citation type="submission" date="2019-02" db="EMBL/GenBank/DDBJ databases">
        <authorList>
            <person name="Sun L."/>
            <person name="Pan D."/>
            <person name="Wu X."/>
        </authorList>
    </citation>
    <scope>NUCLEOTIDE SEQUENCE [LARGE SCALE GENOMIC DNA]</scope>
    <source>
        <strain evidence="3 4">JW-1</strain>
    </source>
</reference>
<dbReference type="InterPro" id="IPR043129">
    <property type="entry name" value="ATPase_NBD"/>
</dbReference>
<dbReference type="PANTHER" id="PTHR18964">
    <property type="entry name" value="ROK (REPRESSOR, ORF, KINASE) FAMILY"/>
    <property type="match status" value="1"/>
</dbReference>